<reference evidence="2 3" key="1">
    <citation type="submission" date="2016-11" db="EMBL/GenBank/DDBJ databases">
        <authorList>
            <person name="Jaros S."/>
            <person name="Januszkiewicz K."/>
            <person name="Wedrychowicz H."/>
        </authorList>
    </citation>
    <scope>NUCLEOTIDE SEQUENCE [LARGE SCALE GENOMIC DNA]</scope>
    <source>
        <strain evidence="2 3">KHT3</strain>
    </source>
</reference>
<protein>
    <recommendedName>
        <fullName evidence="4">Outer membrane protein beta-barrel domain-containing protein</fullName>
    </recommendedName>
</protein>
<dbReference type="RefSeq" id="WP_073209181.1">
    <property type="nucleotide sequence ID" value="NZ_FRBD01000015.1"/>
</dbReference>
<sequence length="217" mass="24742">MGKYLIAILTFLVATPAIAQIPYYAGTAGEGKMYGYSSLKVRPGINSQETYTTFQYGVTDHLDTGIDLYTGPDCSYWGGLLRYGHKISKWYNIGGEVMSSFDLNKSFKFSYLTTGLYMNGAITSDSRLFWCSNTWWIVNHDAPFGFSNYEYLGYNIPLKRKRSITPLVGAIHSWKFDKDIDLAFGVYYTFNNWNLYLWSNDILTSNPRVVIGLDFLL</sequence>
<organism evidence="2 3">
    <name type="scientific">Xylanibacter ruminicola</name>
    <name type="common">Prevotella ruminicola</name>
    <dbReference type="NCBI Taxonomy" id="839"/>
    <lineage>
        <taxon>Bacteria</taxon>
        <taxon>Pseudomonadati</taxon>
        <taxon>Bacteroidota</taxon>
        <taxon>Bacteroidia</taxon>
        <taxon>Bacteroidales</taxon>
        <taxon>Prevotellaceae</taxon>
        <taxon>Xylanibacter</taxon>
    </lineage>
</organism>
<evidence type="ECO:0000313" key="2">
    <source>
        <dbReference type="EMBL" id="SHK88479.1"/>
    </source>
</evidence>
<dbReference type="OrthoDB" id="1093240at2"/>
<accession>A0A1M6W429</accession>
<dbReference type="Proteomes" id="UP000184130">
    <property type="component" value="Unassembled WGS sequence"/>
</dbReference>
<feature type="signal peptide" evidence="1">
    <location>
        <begin position="1"/>
        <end position="19"/>
    </location>
</feature>
<evidence type="ECO:0000256" key="1">
    <source>
        <dbReference type="SAM" id="SignalP"/>
    </source>
</evidence>
<keyword evidence="1" id="KW-0732">Signal</keyword>
<name>A0A1M6W429_XYLRU</name>
<gene>
    <name evidence="2" type="ORF">SAMN05216463_11542</name>
</gene>
<evidence type="ECO:0000313" key="3">
    <source>
        <dbReference type="Proteomes" id="UP000184130"/>
    </source>
</evidence>
<proteinExistence type="predicted"/>
<feature type="chain" id="PRO_5009921893" description="Outer membrane protein beta-barrel domain-containing protein" evidence="1">
    <location>
        <begin position="20"/>
        <end position="217"/>
    </location>
</feature>
<evidence type="ECO:0008006" key="4">
    <source>
        <dbReference type="Google" id="ProtNLM"/>
    </source>
</evidence>
<dbReference type="AlphaFoldDB" id="A0A1M6W429"/>
<dbReference type="EMBL" id="FRBD01000015">
    <property type="protein sequence ID" value="SHK88479.1"/>
    <property type="molecule type" value="Genomic_DNA"/>
</dbReference>